<protein>
    <submittedName>
        <fullName evidence="3">AMP-binding protein</fullName>
    </submittedName>
</protein>
<name>A0A6P0CFQ8_9RHOB</name>
<dbReference type="SUPFAM" id="SSF56801">
    <property type="entry name" value="Acetyl-CoA synthetase-like"/>
    <property type="match status" value="1"/>
</dbReference>
<dbReference type="Pfam" id="PF00501">
    <property type="entry name" value="AMP-binding"/>
    <property type="match status" value="1"/>
</dbReference>
<dbReference type="PANTHER" id="PTHR43845">
    <property type="entry name" value="BLR5969 PROTEIN"/>
    <property type="match status" value="1"/>
</dbReference>
<accession>A0A6P0CFQ8</accession>
<dbReference type="InterPro" id="IPR045851">
    <property type="entry name" value="AMP-bd_C_sf"/>
</dbReference>
<dbReference type="PANTHER" id="PTHR43845:SF1">
    <property type="entry name" value="BLR5969 PROTEIN"/>
    <property type="match status" value="1"/>
</dbReference>
<dbReference type="InterPro" id="IPR000873">
    <property type="entry name" value="AMP-dep_synth/lig_dom"/>
</dbReference>
<reference evidence="3 4" key="1">
    <citation type="submission" date="2020-01" db="EMBL/GenBank/DDBJ databases">
        <title>Sulfitobacter sediminilitoris sp. nov., isolated from a tidal flat.</title>
        <authorList>
            <person name="Park S."/>
            <person name="Yoon J.-H."/>
        </authorList>
    </citation>
    <scope>NUCLEOTIDE SEQUENCE [LARGE SCALE GENOMIC DNA]</scope>
    <source>
        <strain evidence="3 4">JBTF-M27</strain>
    </source>
</reference>
<evidence type="ECO:0000313" key="4">
    <source>
        <dbReference type="Proteomes" id="UP000468591"/>
    </source>
</evidence>
<evidence type="ECO:0000259" key="1">
    <source>
        <dbReference type="Pfam" id="PF00501"/>
    </source>
</evidence>
<evidence type="ECO:0000259" key="2">
    <source>
        <dbReference type="Pfam" id="PF14535"/>
    </source>
</evidence>
<dbReference type="Gene3D" id="3.30.300.30">
    <property type="match status" value="1"/>
</dbReference>
<dbReference type="Gene3D" id="3.40.50.12780">
    <property type="entry name" value="N-terminal domain of ligase-like"/>
    <property type="match status" value="1"/>
</dbReference>
<comment type="caution">
    <text evidence="3">The sequence shown here is derived from an EMBL/GenBank/DDBJ whole genome shotgun (WGS) entry which is preliminary data.</text>
</comment>
<feature type="domain" description="AMP-dependent synthetase/ligase" evidence="1">
    <location>
        <begin position="51"/>
        <end position="285"/>
    </location>
</feature>
<proteinExistence type="predicted"/>
<dbReference type="EMBL" id="JAABNT010000032">
    <property type="protein sequence ID" value="NEK25021.1"/>
    <property type="molecule type" value="Genomic_DNA"/>
</dbReference>
<gene>
    <name evidence="3" type="ORF">GV827_21880</name>
</gene>
<organism evidence="3 4">
    <name type="scientific">Sulfitobacter sediminilitoris</name>
    <dbReference type="NCBI Taxonomy" id="2698830"/>
    <lineage>
        <taxon>Bacteria</taxon>
        <taxon>Pseudomonadati</taxon>
        <taxon>Pseudomonadota</taxon>
        <taxon>Alphaproteobacteria</taxon>
        <taxon>Rhodobacterales</taxon>
        <taxon>Roseobacteraceae</taxon>
        <taxon>Sulfitobacter</taxon>
    </lineage>
</organism>
<feature type="domain" description="AMP-dependent ligase C-terminal" evidence="2">
    <location>
        <begin position="334"/>
        <end position="424"/>
    </location>
</feature>
<dbReference type="RefSeq" id="WP_164356224.1">
    <property type="nucleotide sequence ID" value="NZ_JAABNT010000032.1"/>
</dbReference>
<keyword evidence="4" id="KW-1185">Reference proteome</keyword>
<dbReference type="InterPro" id="IPR042099">
    <property type="entry name" value="ANL_N_sf"/>
</dbReference>
<dbReference type="AlphaFoldDB" id="A0A6P0CFQ8"/>
<evidence type="ECO:0000313" key="3">
    <source>
        <dbReference type="EMBL" id="NEK25021.1"/>
    </source>
</evidence>
<sequence>MSQARNQRSLDDPAYRTQLRYLFEHSEFYRNKLSVAGIDTPEAAGELEDISRLPFTEKDELRASRDEDHPIGRHLAAPMTDVVRVYSTSGTTGTPSYIPLTAGDLANWVEISTRSYGASGLARGERMVTTYNAGPFVAGVTLDAFAKLGVCHIPVGAGNTERLMTAVQLLKPTVLGCTPSYALYLAEWAVERGIDTPGSSIKKILVAGEPGGGEPAMRQRIEEAWGARVTEAMGIGDISVSLWGECAHQDGMHFSGAGFVHYELIDPETGATLPIEDGAEGELVYTHLNHKAAPLLRFRSRDRVRLSTGECPCGRDTPRVRCIGRTDDLLIVRGVNVFPSAVRDVVGKIGDGVSGIISIRPSIKAVKQAPPLPVVVELAKGAEATTDLADLIRKRIRDELLVTTDVNLVPFGTLPRTDYKSKLVDWSGSR</sequence>
<dbReference type="InterPro" id="IPR028154">
    <property type="entry name" value="AMP-dep_Lig_C"/>
</dbReference>
<dbReference type="Proteomes" id="UP000468591">
    <property type="component" value="Unassembled WGS sequence"/>
</dbReference>
<dbReference type="Pfam" id="PF14535">
    <property type="entry name" value="AMP-binding_C_2"/>
    <property type="match status" value="1"/>
</dbReference>